<organism evidence="1">
    <name type="scientific">marine sediment metagenome</name>
    <dbReference type="NCBI Taxonomy" id="412755"/>
    <lineage>
        <taxon>unclassified sequences</taxon>
        <taxon>metagenomes</taxon>
        <taxon>ecological metagenomes</taxon>
    </lineage>
</organism>
<dbReference type="AlphaFoldDB" id="A0A0F9G5B6"/>
<evidence type="ECO:0000313" key="1">
    <source>
        <dbReference type="EMBL" id="KKL93893.1"/>
    </source>
</evidence>
<name>A0A0F9G5B6_9ZZZZ</name>
<comment type="caution">
    <text evidence="1">The sequence shown here is derived from an EMBL/GenBank/DDBJ whole genome shotgun (WGS) entry which is preliminary data.</text>
</comment>
<gene>
    <name evidence="1" type="ORF">LCGC14_1870110</name>
</gene>
<protein>
    <submittedName>
        <fullName evidence="1">Uncharacterized protein</fullName>
    </submittedName>
</protein>
<sequence length="203" mass="21935">MIYLGDFAEDETVYIPFNTFDADGASVTVTDLAATDVHIHKDGGLTQRNNAAGITVSINYDGITGNHLLAIDTSDDTVAGFWVTGSDYQVRLEGITVATKTLNVWIGVFSIENRSVLVSAGALEITYTVKEDDEDTGDPIDGVEVWITTDSAGTNVIWSGTTDTNGVLKESGDSKPFLDAGTYYFWRKKAGYSFTNPDTETFS</sequence>
<dbReference type="EMBL" id="LAZR01019071">
    <property type="protein sequence ID" value="KKL93893.1"/>
    <property type="molecule type" value="Genomic_DNA"/>
</dbReference>
<reference evidence="1" key="1">
    <citation type="journal article" date="2015" name="Nature">
        <title>Complex archaea that bridge the gap between prokaryotes and eukaryotes.</title>
        <authorList>
            <person name="Spang A."/>
            <person name="Saw J.H."/>
            <person name="Jorgensen S.L."/>
            <person name="Zaremba-Niedzwiedzka K."/>
            <person name="Martijn J."/>
            <person name="Lind A.E."/>
            <person name="van Eijk R."/>
            <person name="Schleper C."/>
            <person name="Guy L."/>
            <person name="Ettema T.J."/>
        </authorList>
    </citation>
    <scope>NUCLEOTIDE SEQUENCE</scope>
</reference>
<dbReference type="SUPFAM" id="SSF49478">
    <property type="entry name" value="Cna protein B-type domain"/>
    <property type="match status" value="1"/>
</dbReference>
<accession>A0A0F9G5B6</accession>
<dbReference type="InterPro" id="IPR013783">
    <property type="entry name" value="Ig-like_fold"/>
</dbReference>
<dbReference type="Gene3D" id="2.60.40.10">
    <property type="entry name" value="Immunoglobulins"/>
    <property type="match status" value="1"/>
</dbReference>
<proteinExistence type="predicted"/>